<dbReference type="InterPro" id="IPR011042">
    <property type="entry name" value="6-blade_b-propeller_TolB-like"/>
</dbReference>
<evidence type="ECO:0000313" key="4">
    <source>
        <dbReference type="Proteomes" id="UP001205311"/>
    </source>
</evidence>
<evidence type="ECO:0000259" key="2">
    <source>
        <dbReference type="Pfam" id="PF00326"/>
    </source>
</evidence>
<keyword evidence="3" id="KW-0031">Aminopeptidase</keyword>
<evidence type="ECO:0000256" key="1">
    <source>
        <dbReference type="SAM" id="MobiDB-lite"/>
    </source>
</evidence>
<dbReference type="GO" id="GO:0004177">
    <property type="term" value="F:aminopeptidase activity"/>
    <property type="evidence" value="ECO:0007669"/>
    <property type="project" value="UniProtKB-KW"/>
</dbReference>
<dbReference type="SUPFAM" id="SSF69322">
    <property type="entry name" value="Tricorn protease domain 2"/>
    <property type="match status" value="1"/>
</dbReference>
<keyword evidence="3" id="KW-0645">Protease</keyword>
<dbReference type="InterPro" id="IPR029058">
    <property type="entry name" value="AB_hydrolase_fold"/>
</dbReference>
<feature type="region of interest" description="Disordered" evidence="1">
    <location>
        <begin position="110"/>
        <end position="133"/>
    </location>
</feature>
<dbReference type="SUPFAM" id="SSF53474">
    <property type="entry name" value="alpha/beta-Hydrolases"/>
    <property type="match status" value="1"/>
</dbReference>
<protein>
    <submittedName>
        <fullName evidence="3">Dipeptidyl aminopeptidase/acylaminoacyl peptidase</fullName>
    </submittedName>
</protein>
<dbReference type="Proteomes" id="UP001205311">
    <property type="component" value="Unassembled WGS sequence"/>
</dbReference>
<organism evidence="3 4">
    <name type="scientific">Streptoalloteichus tenebrarius (strain ATCC 17920 / DSM 40477 / JCM 4838 / CBS 697.72 / NBRC 16177 / NCIMB 11028 / NRRL B-12390 / A12253. 1 / ISP 5477)</name>
    <name type="common">Streptomyces tenebrarius</name>
    <dbReference type="NCBI Taxonomy" id="1933"/>
    <lineage>
        <taxon>Bacteria</taxon>
        <taxon>Bacillati</taxon>
        <taxon>Actinomycetota</taxon>
        <taxon>Actinomycetes</taxon>
        <taxon>Pseudonocardiales</taxon>
        <taxon>Pseudonocardiaceae</taxon>
        <taxon>Streptoalloteichus</taxon>
    </lineage>
</organism>
<proteinExistence type="predicted"/>
<dbReference type="PANTHER" id="PTHR43056">
    <property type="entry name" value="PEPTIDASE S9 PROLYL OLIGOPEPTIDASE"/>
    <property type="match status" value="1"/>
</dbReference>
<dbReference type="EMBL" id="JAMTCP010000004">
    <property type="protein sequence ID" value="MCP2257560.1"/>
    <property type="molecule type" value="Genomic_DNA"/>
</dbReference>
<dbReference type="RefSeq" id="WP_253668510.1">
    <property type="nucleotide sequence ID" value="NZ_JAMTCP010000004.1"/>
</dbReference>
<reference evidence="3 4" key="1">
    <citation type="submission" date="2022-06" db="EMBL/GenBank/DDBJ databases">
        <title>Genomic Encyclopedia of Archaeal and Bacterial Type Strains, Phase II (KMG-II): from individual species to whole genera.</title>
        <authorList>
            <person name="Goeker M."/>
        </authorList>
    </citation>
    <scope>NUCLEOTIDE SEQUENCE [LARGE SCALE GENOMIC DNA]</scope>
    <source>
        <strain evidence="3 4">DSM 40477</strain>
    </source>
</reference>
<dbReference type="Gene3D" id="2.120.10.30">
    <property type="entry name" value="TolB, C-terminal domain"/>
    <property type="match status" value="1"/>
</dbReference>
<dbReference type="Pfam" id="PF00326">
    <property type="entry name" value="Peptidase_S9"/>
    <property type="match status" value="1"/>
</dbReference>
<evidence type="ECO:0000313" key="3">
    <source>
        <dbReference type="EMBL" id="MCP2257560.1"/>
    </source>
</evidence>
<accession>A0ABT1HPW9</accession>
<dbReference type="PANTHER" id="PTHR43056:SF5">
    <property type="entry name" value="PEPTIDASE S9 PROLYL OLIGOPEPTIDASE CATALYTIC DOMAIN-CONTAINING PROTEIN"/>
    <property type="match status" value="1"/>
</dbReference>
<feature type="domain" description="Peptidase S9 prolyl oligopeptidase catalytic" evidence="2">
    <location>
        <begin position="441"/>
        <end position="645"/>
    </location>
</feature>
<dbReference type="InterPro" id="IPR050585">
    <property type="entry name" value="Xaa-Pro_dipeptidyl-ppase/CocE"/>
</dbReference>
<keyword evidence="4" id="KW-1185">Reference proteome</keyword>
<gene>
    <name evidence="3" type="ORF">LX15_001245</name>
</gene>
<dbReference type="InterPro" id="IPR001375">
    <property type="entry name" value="Peptidase_S9_cat"/>
</dbReference>
<dbReference type="Gene3D" id="3.40.50.1820">
    <property type="entry name" value="alpha/beta hydrolase"/>
    <property type="match status" value="1"/>
</dbReference>
<sequence>MALIAPFGAWQSPITAEDVAASSRTPQWVGAHGDRIWWAEGRPAEGGRVALVRAAPGEPPREVLAAPWNVRNRVHEYGGRPWAVVTTAEGDRLVFTHWDDQRVYLVDPDAAGATPRPISPAPERPHGHRYAEPTVSPDGSEIWCVRESVTGDLRTDVRRDLVALPVDGAAAEDASAVRVLAASHHFLSGPKPSPDGRHVAWFGWNHPAMPWDGTELCVAELTGGVFGPHRVVAGGPSEAVCQVEWDGPDALCALTDPDGWWNLHRIGLDGTVRNLHPCEEELGGPLWQTGARWFARLGEDRYAVLRAGRLAVLDAASGRLTDVDSDVDGAGGVWGATLTAVGDGVAGVVSGPRRHPTVARVDLATGELVALGEQPSALPDPRYLPEPVQRVFPGPDGQEIPAYVYPPANPDYEGPGGERPPYLVHVHGGPTGRVFGVLQLDIAYFTSRGVGVVAVNYGGSTGYGRAFRERLRENWGVVDVADCAAVAEALAAEGTADPERLAIRGGSAGGWTTAASLTSVGTYRCGTAMFPILDLTGWSEGETHDFESRYLDSLIGPLPETADRYRDRSPVNRVDRLAGPILLLQGLEDEICPPEQSLRLVTALEGRGIPHAYLAFPGEQHGFRRAETIVTALQAELSFYGQVLGFEPLDVPRLELRR</sequence>
<keyword evidence="3" id="KW-0378">Hydrolase</keyword>
<name>A0ABT1HPW9_STRSD</name>
<comment type="caution">
    <text evidence="3">The sequence shown here is derived from an EMBL/GenBank/DDBJ whole genome shotgun (WGS) entry which is preliminary data.</text>
</comment>